<dbReference type="GO" id="GO:0030420">
    <property type="term" value="P:establishment of competence for transformation"/>
    <property type="evidence" value="ECO:0007669"/>
    <property type="project" value="UniProtKB-KW"/>
</dbReference>
<keyword evidence="3" id="KW-0472">Membrane</keyword>
<dbReference type="InterPro" id="IPR012902">
    <property type="entry name" value="N_methyl_site"/>
</dbReference>
<evidence type="ECO:0000313" key="4">
    <source>
        <dbReference type="EMBL" id="HIU40300.1"/>
    </source>
</evidence>
<dbReference type="Gene3D" id="3.30.700.10">
    <property type="entry name" value="Glycoprotein, Type 4 Pilin"/>
    <property type="match status" value="1"/>
</dbReference>
<dbReference type="EMBL" id="DVMT01000032">
    <property type="protein sequence ID" value="HIU40300.1"/>
    <property type="molecule type" value="Genomic_DNA"/>
</dbReference>
<dbReference type="InterPro" id="IPR045584">
    <property type="entry name" value="Pilin-like"/>
</dbReference>
<proteinExistence type="predicted"/>
<comment type="subcellular location">
    <subcellularLocation>
        <location evidence="1">Cell surface</location>
    </subcellularLocation>
</comment>
<dbReference type="Pfam" id="PF07963">
    <property type="entry name" value="N_methyl"/>
    <property type="match status" value="1"/>
</dbReference>
<evidence type="ECO:0000313" key="5">
    <source>
        <dbReference type="Proteomes" id="UP000824074"/>
    </source>
</evidence>
<name>A0A9D1LI09_9FIRM</name>
<reference evidence="4" key="2">
    <citation type="journal article" date="2021" name="PeerJ">
        <title>Extensive microbial diversity within the chicken gut microbiome revealed by metagenomics and culture.</title>
        <authorList>
            <person name="Gilroy R."/>
            <person name="Ravi A."/>
            <person name="Getino M."/>
            <person name="Pursley I."/>
            <person name="Horton D.L."/>
            <person name="Alikhan N.F."/>
            <person name="Baker D."/>
            <person name="Gharbi K."/>
            <person name="Hall N."/>
            <person name="Watson M."/>
            <person name="Adriaenssens E.M."/>
            <person name="Foster-Nyarko E."/>
            <person name="Jarju S."/>
            <person name="Secka A."/>
            <person name="Antonio M."/>
            <person name="Oren A."/>
            <person name="Chaudhuri R.R."/>
            <person name="La Ragione R."/>
            <person name="Hildebrand F."/>
            <person name="Pallen M.J."/>
        </authorList>
    </citation>
    <scope>NUCLEOTIDE SEQUENCE</scope>
    <source>
        <strain evidence="4">CHK193-30670</strain>
    </source>
</reference>
<evidence type="ECO:0000256" key="2">
    <source>
        <dbReference type="ARBA" id="ARBA00023287"/>
    </source>
</evidence>
<evidence type="ECO:0000256" key="3">
    <source>
        <dbReference type="SAM" id="Phobius"/>
    </source>
</evidence>
<dbReference type="Proteomes" id="UP000824074">
    <property type="component" value="Unassembled WGS sequence"/>
</dbReference>
<comment type="caution">
    <text evidence="4">The sequence shown here is derived from an EMBL/GenBank/DDBJ whole genome shotgun (WGS) entry which is preliminary data.</text>
</comment>
<evidence type="ECO:0000256" key="1">
    <source>
        <dbReference type="ARBA" id="ARBA00004241"/>
    </source>
</evidence>
<dbReference type="SUPFAM" id="SSF54523">
    <property type="entry name" value="Pili subunits"/>
    <property type="match status" value="1"/>
</dbReference>
<sequence length="510" mass="56873">MRKKNGFTLIELLVVIALMISILVIAIVNFTSVSEGKRNESWSYVKSQIETAAEEYLTANEYLFEGLDADTGGNITVGKLVDEGYLNRVTDPRTGEAVNRCSYVKVTKENNIYRTSYEEEALDEKMCDVNDSTIVISELGGAPNANISFYKDSNCSEVAEIGNVDSEENSWFNIESLGGENKPLYIKIEPTEDSVDFKEISVKDNDNADINNIQPITNENGKKAYCVGLEDDGKGVNYNVVVTGDNGKTTSLTNSYNKDTVRPTYSASVAYKVYNLDNQNCSNNIESGTYKKNGIYCDSENNNKDVYIKWDNTMITSGENYKIKNVDSFYVSFEELENVSRQNIGFYINNSSKEIRNENSSDPCSKDGGTFTCDLSSYSNVNQIKVVFKGKSLGWVNEQLNSAGLNIITNNQNISNNGSITIYNNYSNITRIGSIVKDDISGFNYYEIQSTTKNLKSEKITDQERRNFSKVNPTNALQDGNDYGQDSYLINSYDKAGNVTKINLNTSGKF</sequence>
<keyword evidence="3" id="KW-1133">Transmembrane helix</keyword>
<dbReference type="GO" id="GO:0009986">
    <property type="term" value="C:cell surface"/>
    <property type="evidence" value="ECO:0007669"/>
    <property type="project" value="UniProtKB-SubCell"/>
</dbReference>
<protein>
    <submittedName>
        <fullName evidence="4">Type II secretion system protein</fullName>
    </submittedName>
</protein>
<dbReference type="AlphaFoldDB" id="A0A9D1LI09"/>
<organism evidence="4 5">
    <name type="scientific">Candidatus Aphodocola excrementigallinarum</name>
    <dbReference type="NCBI Taxonomy" id="2840670"/>
    <lineage>
        <taxon>Bacteria</taxon>
        <taxon>Bacillati</taxon>
        <taxon>Bacillota</taxon>
        <taxon>Bacilli</taxon>
        <taxon>Candidatus Aphodocola</taxon>
    </lineage>
</organism>
<keyword evidence="2" id="KW-0178">Competence</keyword>
<reference evidence="4" key="1">
    <citation type="submission" date="2020-10" db="EMBL/GenBank/DDBJ databases">
        <authorList>
            <person name="Gilroy R."/>
        </authorList>
    </citation>
    <scope>NUCLEOTIDE SEQUENCE</scope>
    <source>
        <strain evidence="4">CHK193-30670</strain>
    </source>
</reference>
<feature type="transmembrane region" description="Helical" evidence="3">
    <location>
        <begin position="12"/>
        <end position="31"/>
    </location>
</feature>
<keyword evidence="3" id="KW-0812">Transmembrane</keyword>
<accession>A0A9D1LI09</accession>
<gene>
    <name evidence="4" type="ORF">IAB68_03280</name>
</gene>